<keyword evidence="10" id="KW-1185">Reference proteome</keyword>
<dbReference type="GO" id="GO:0006629">
    <property type="term" value="P:lipid metabolic process"/>
    <property type="evidence" value="ECO:0007669"/>
    <property type="project" value="InterPro"/>
</dbReference>
<comment type="caution">
    <text evidence="9">The sequence shown here is derived from an EMBL/GenBank/DDBJ whole genome shotgun (WGS) entry which is preliminary data.</text>
</comment>
<evidence type="ECO:0000256" key="5">
    <source>
        <dbReference type="ARBA" id="ARBA00022821"/>
    </source>
</evidence>
<reference evidence="9 10" key="1">
    <citation type="journal article" date="2023" name="Hortic Res">
        <title>Pangenome of water caltrop reveals structural variations and asymmetric subgenome divergence after allopolyploidization.</title>
        <authorList>
            <person name="Zhang X."/>
            <person name="Chen Y."/>
            <person name="Wang L."/>
            <person name="Yuan Y."/>
            <person name="Fang M."/>
            <person name="Shi L."/>
            <person name="Lu R."/>
            <person name="Comes H.P."/>
            <person name="Ma Y."/>
            <person name="Chen Y."/>
            <person name="Huang G."/>
            <person name="Zhou Y."/>
            <person name="Zheng Z."/>
            <person name="Qiu Y."/>
        </authorList>
    </citation>
    <scope>NUCLEOTIDE SEQUENCE [LARGE SCALE GENOMIC DNA]</scope>
    <source>
        <tissue evidence="9">Roots</tissue>
    </source>
</reference>
<dbReference type="PANTHER" id="PTHR46898">
    <property type="entry name" value="SENESCENCE-ASSOCIATED CARBOXYLESTERASE 101"/>
    <property type="match status" value="1"/>
</dbReference>
<dbReference type="GO" id="GO:0006952">
    <property type="term" value="P:defense response"/>
    <property type="evidence" value="ECO:0007669"/>
    <property type="project" value="UniProtKB-KW"/>
</dbReference>
<dbReference type="Pfam" id="PF01764">
    <property type="entry name" value="Lipase_3"/>
    <property type="match status" value="1"/>
</dbReference>
<dbReference type="InterPro" id="IPR044603">
    <property type="entry name" value="SAG101-like"/>
</dbReference>
<sequence>MDFDTAPIPSFNCGLDLSSLVVSSDLLHHSWNAISELRTDPRRNLGSSPAFLRYRETQVRNYRLIAFSASAKHLHGGGDLIPSSDVPEFRFICSKSNPDFSIDRAAMSLFDSARQDLSTLKAQVQDGAKSTAYLITGHSLGGSIASLFTLWLLDSLNPVTTKRPLCITYGSPLLGDCGFQQAISQYSAWNSCFLHAVHKDDHIPTIFPQTTYRPFGSYLFLSSSGMACFEAPTISELLERTKPERRDNMELVDFDYGPTVKYLRHNYVCKDTMKLSGRETDSYKAGIVLQLTAIGVLQNEQQHDSALMKWVDRSIVEPERMAITQKMETFNSAKKLNEVKVNMARMEWYRKTSENEGYYYYDDYKSKRLTRDYSVVMFKRTLTDYWEKLVKEVEKKPQKEEANLRNRWLYAGTNFRRMVEPLDIAEYYKVEGNEDYWTRGRLNCYRKLEKWLEEARRPEVNLATRKQNIKLSLTGDSCFWAHVEEAMKSCEAYNNGDRGRSVKRLEEFQGYVYGLVESYSVSPEIFIGNSSFMKWWKVYDEMDLKMDSKLVWFMRNRMYYKYREGRYDPMEDEE</sequence>
<evidence type="ECO:0000256" key="6">
    <source>
        <dbReference type="ARBA" id="ARBA00023242"/>
    </source>
</evidence>
<evidence type="ECO:0000256" key="1">
    <source>
        <dbReference type="ARBA" id="ARBA00004123"/>
    </source>
</evidence>
<dbReference type="GO" id="GO:0052689">
    <property type="term" value="F:carboxylic ester hydrolase activity"/>
    <property type="evidence" value="ECO:0007669"/>
    <property type="project" value="InterPro"/>
</dbReference>
<proteinExistence type="predicted"/>
<dbReference type="EMBL" id="JAXIOK010000013">
    <property type="protein sequence ID" value="KAK4757066.1"/>
    <property type="molecule type" value="Genomic_DNA"/>
</dbReference>
<comment type="subcellular location">
    <subcellularLocation>
        <location evidence="2">Cytoplasm</location>
    </subcellularLocation>
    <subcellularLocation>
        <location evidence="1">Nucleus</location>
    </subcellularLocation>
</comment>
<accession>A0AAN7Q039</accession>
<evidence type="ECO:0008006" key="11">
    <source>
        <dbReference type="Google" id="ProtNLM"/>
    </source>
</evidence>
<dbReference type="GO" id="GO:0005634">
    <property type="term" value="C:nucleus"/>
    <property type="evidence" value="ECO:0007669"/>
    <property type="project" value="UniProtKB-SubCell"/>
</dbReference>
<dbReference type="Proteomes" id="UP001345219">
    <property type="component" value="Chromosome 6"/>
</dbReference>
<dbReference type="SUPFAM" id="SSF53474">
    <property type="entry name" value="alpha/beta-Hydrolases"/>
    <property type="match status" value="1"/>
</dbReference>
<keyword evidence="3" id="KW-0963">Cytoplasm</keyword>
<protein>
    <recommendedName>
        <fullName evidence="11">Senescence-associated carboxylesterase 101</fullName>
    </recommendedName>
</protein>
<evidence type="ECO:0000256" key="2">
    <source>
        <dbReference type="ARBA" id="ARBA00004496"/>
    </source>
</evidence>
<evidence type="ECO:0000256" key="3">
    <source>
        <dbReference type="ARBA" id="ARBA00022490"/>
    </source>
</evidence>
<dbReference type="InterPro" id="IPR041266">
    <property type="entry name" value="EDS1_EP"/>
</dbReference>
<dbReference type="AlphaFoldDB" id="A0AAN7Q039"/>
<dbReference type="InterPro" id="IPR029058">
    <property type="entry name" value="AB_hydrolase_fold"/>
</dbReference>
<organism evidence="9 10">
    <name type="scientific">Trapa incisa</name>
    <dbReference type="NCBI Taxonomy" id="236973"/>
    <lineage>
        <taxon>Eukaryota</taxon>
        <taxon>Viridiplantae</taxon>
        <taxon>Streptophyta</taxon>
        <taxon>Embryophyta</taxon>
        <taxon>Tracheophyta</taxon>
        <taxon>Spermatophyta</taxon>
        <taxon>Magnoliopsida</taxon>
        <taxon>eudicotyledons</taxon>
        <taxon>Gunneridae</taxon>
        <taxon>Pentapetalae</taxon>
        <taxon>rosids</taxon>
        <taxon>malvids</taxon>
        <taxon>Myrtales</taxon>
        <taxon>Lythraceae</taxon>
        <taxon>Trapa</taxon>
    </lineage>
</organism>
<evidence type="ECO:0000313" key="10">
    <source>
        <dbReference type="Proteomes" id="UP001345219"/>
    </source>
</evidence>
<gene>
    <name evidence="9" type="ORF">SAY87_007193</name>
</gene>
<keyword evidence="4" id="KW-0378">Hydrolase</keyword>
<dbReference type="Gene3D" id="3.40.50.1820">
    <property type="entry name" value="alpha/beta hydrolase"/>
    <property type="match status" value="1"/>
</dbReference>
<keyword evidence="5" id="KW-0611">Plant defense</keyword>
<dbReference type="PANTHER" id="PTHR46898:SF3">
    <property type="entry name" value="FUNGAL LIPASE-LIKE DOMAIN-CONTAINING PROTEIN"/>
    <property type="match status" value="1"/>
</dbReference>
<evidence type="ECO:0000256" key="4">
    <source>
        <dbReference type="ARBA" id="ARBA00022801"/>
    </source>
</evidence>
<dbReference type="GO" id="GO:0005737">
    <property type="term" value="C:cytoplasm"/>
    <property type="evidence" value="ECO:0007669"/>
    <property type="project" value="UniProtKB-SubCell"/>
</dbReference>
<keyword evidence="6" id="KW-0539">Nucleus</keyword>
<feature type="domain" description="Fungal lipase-type" evidence="7">
    <location>
        <begin position="104"/>
        <end position="209"/>
    </location>
</feature>
<dbReference type="Pfam" id="PF18117">
    <property type="entry name" value="EDS1_EP"/>
    <property type="match status" value="1"/>
</dbReference>
<dbReference type="InterPro" id="IPR002921">
    <property type="entry name" value="Fungal_lipase-type"/>
</dbReference>
<evidence type="ECO:0000259" key="8">
    <source>
        <dbReference type="Pfam" id="PF18117"/>
    </source>
</evidence>
<evidence type="ECO:0000259" key="7">
    <source>
        <dbReference type="Pfam" id="PF01764"/>
    </source>
</evidence>
<feature type="domain" description="EDS1 EP" evidence="8">
    <location>
        <begin position="344"/>
        <end position="543"/>
    </location>
</feature>
<evidence type="ECO:0000313" key="9">
    <source>
        <dbReference type="EMBL" id="KAK4757066.1"/>
    </source>
</evidence>
<name>A0AAN7Q039_9MYRT</name>